<dbReference type="Proteomes" id="UP000662747">
    <property type="component" value="Chromosome"/>
</dbReference>
<keyword evidence="2" id="KW-1185">Reference proteome</keyword>
<dbReference type="RefSeq" id="WP_206726067.1">
    <property type="nucleotide sequence ID" value="NZ_CP071090.1"/>
</dbReference>
<name>A0ABX7P282_9BACT</name>
<dbReference type="EMBL" id="CP071090">
    <property type="protein sequence ID" value="QSQ24505.1"/>
    <property type="molecule type" value="Genomic_DNA"/>
</dbReference>
<evidence type="ECO:0000313" key="1">
    <source>
        <dbReference type="EMBL" id="QSQ24505.1"/>
    </source>
</evidence>
<sequence>MVIAKTETLLRIAQVDPVHADTMSRQPTTFTTQPLSFYGRFHLLTADVMLPHRPIQFRYVDDGQQVVVLGGTDEDIYRVNAKESLSLEASQVPEYVRFFINNTGGTGRRVVEKSADVPWRSDVDGTPELATKKAEASARLKPVRVTPAADGFQAVALVLEDDVLQELTLQVRKDGHVDTMRSQVVLSSLPVPVTF</sequence>
<protein>
    <submittedName>
        <fullName evidence="1">Uncharacterized protein</fullName>
    </submittedName>
</protein>
<reference evidence="1 2" key="1">
    <citation type="submission" date="2021-02" db="EMBL/GenBank/DDBJ databases">
        <title>De Novo genome assembly of isolated myxobacteria.</title>
        <authorList>
            <person name="Stevens D.C."/>
        </authorList>
    </citation>
    <scope>NUCLEOTIDE SEQUENCE [LARGE SCALE GENOMIC DNA]</scope>
    <source>
        <strain evidence="2">SCPEA02</strain>
    </source>
</reference>
<proteinExistence type="predicted"/>
<gene>
    <name evidence="1" type="ORF">JY651_06005</name>
</gene>
<organism evidence="1 2">
    <name type="scientific">Pyxidicoccus parkwayensis</name>
    <dbReference type="NCBI Taxonomy" id="2813578"/>
    <lineage>
        <taxon>Bacteria</taxon>
        <taxon>Pseudomonadati</taxon>
        <taxon>Myxococcota</taxon>
        <taxon>Myxococcia</taxon>
        <taxon>Myxococcales</taxon>
        <taxon>Cystobacterineae</taxon>
        <taxon>Myxococcaceae</taxon>
        <taxon>Pyxidicoccus</taxon>
    </lineage>
</organism>
<accession>A0ABX7P282</accession>
<evidence type="ECO:0000313" key="2">
    <source>
        <dbReference type="Proteomes" id="UP000662747"/>
    </source>
</evidence>